<accession>Q212R5</accession>
<dbReference type="InterPro" id="IPR005119">
    <property type="entry name" value="LysR_subst-bd"/>
</dbReference>
<dbReference type="KEGG" id="rpc:RPC_3079"/>
<keyword evidence="4" id="KW-0238">DNA-binding</keyword>
<dbReference type="Gene3D" id="1.10.10.10">
    <property type="entry name" value="Winged helix-like DNA-binding domain superfamily/Winged helix DNA-binding domain"/>
    <property type="match status" value="1"/>
</dbReference>
<dbReference type="InterPro" id="IPR000847">
    <property type="entry name" value="LysR_HTH_N"/>
</dbReference>
<dbReference type="PROSITE" id="PS50931">
    <property type="entry name" value="HTH_LYSR"/>
    <property type="match status" value="1"/>
</dbReference>
<dbReference type="eggNOG" id="COG0583">
    <property type="taxonomic scope" value="Bacteria"/>
</dbReference>
<dbReference type="GO" id="GO:0000976">
    <property type="term" value="F:transcription cis-regulatory region binding"/>
    <property type="evidence" value="ECO:0007669"/>
    <property type="project" value="TreeGrafter"/>
</dbReference>
<evidence type="ECO:0000313" key="7">
    <source>
        <dbReference type="EMBL" id="ABD88621.1"/>
    </source>
</evidence>
<feature type="domain" description="HTH lysR-type" evidence="6">
    <location>
        <begin position="3"/>
        <end position="60"/>
    </location>
</feature>
<dbReference type="InterPro" id="IPR036388">
    <property type="entry name" value="WH-like_DNA-bd_sf"/>
</dbReference>
<name>Q212R5_RHOPB</name>
<evidence type="ECO:0000256" key="2">
    <source>
        <dbReference type="ARBA" id="ARBA00009437"/>
    </source>
</evidence>
<dbReference type="AlphaFoldDB" id="Q212R5"/>
<dbReference type="Gene3D" id="3.40.190.10">
    <property type="entry name" value="Periplasmic binding protein-like II"/>
    <property type="match status" value="2"/>
</dbReference>
<reference evidence="7" key="1">
    <citation type="submission" date="2006-03" db="EMBL/GenBank/DDBJ databases">
        <title>Complete sequence of Rhodopseudomonas palustris BisB18.</title>
        <authorList>
            <consortium name="US DOE Joint Genome Institute"/>
            <person name="Copeland A."/>
            <person name="Lucas S."/>
            <person name="Lapidus A."/>
            <person name="Barry K."/>
            <person name="Detter J.C."/>
            <person name="Glavina del Rio T."/>
            <person name="Hammon N."/>
            <person name="Israni S."/>
            <person name="Dalin E."/>
            <person name="Tice H."/>
            <person name="Pitluck S."/>
            <person name="Chain P."/>
            <person name="Malfatti S."/>
            <person name="Shin M."/>
            <person name="Vergez L."/>
            <person name="Schmutz J."/>
            <person name="Larimer F."/>
            <person name="Land M."/>
            <person name="Hauser L."/>
            <person name="Pelletier D.A."/>
            <person name="Kyrpides N."/>
            <person name="Anderson I."/>
            <person name="Oda Y."/>
            <person name="Harwood C.S."/>
            <person name="Richardson P."/>
        </authorList>
    </citation>
    <scope>NUCLEOTIDE SEQUENCE [LARGE SCALE GENOMIC DNA]</scope>
    <source>
        <strain evidence="7">BisB18</strain>
    </source>
</reference>
<keyword evidence="3" id="KW-0805">Transcription regulation</keyword>
<protein>
    <submittedName>
        <fullName evidence="7">Transcriptional regulator, LysR family</fullName>
    </submittedName>
</protein>
<dbReference type="OrthoDB" id="9791253at2"/>
<dbReference type="GO" id="GO:0003700">
    <property type="term" value="F:DNA-binding transcription factor activity"/>
    <property type="evidence" value="ECO:0007669"/>
    <property type="project" value="InterPro"/>
</dbReference>
<proteinExistence type="inferred from homology"/>
<dbReference type="SUPFAM" id="SSF46785">
    <property type="entry name" value="Winged helix' DNA-binding domain"/>
    <property type="match status" value="1"/>
</dbReference>
<dbReference type="PRINTS" id="PR00039">
    <property type="entry name" value="HTHLYSR"/>
</dbReference>
<dbReference type="PANTHER" id="PTHR30126:SF77">
    <property type="entry name" value="TRANSCRIPTIONAL REGULATORY PROTEIN"/>
    <property type="match status" value="1"/>
</dbReference>
<dbReference type="InterPro" id="IPR036390">
    <property type="entry name" value="WH_DNA-bd_sf"/>
</dbReference>
<dbReference type="Pfam" id="PF03466">
    <property type="entry name" value="LysR_substrate"/>
    <property type="match status" value="1"/>
</dbReference>
<organism evidence="7">
    <name type="scientific">Rhodopseudomonas palustris (strain BisB18)</name>
    <dbReference type="NCBI Taxonomy" id="316056"/>
    <lineage>
        <taxon>Bacteria</taxon>
        <taxon>Pseudomonadati</taxon>
        <taxon>Pseudomonadota</taxon>
        <taxon>Alphaproteobacteria</taxon>
        <taxon>Hyphomicrobiales</taxon>
        <taxon>Nitrobacteraceae</taxon>
        <taxon>Rhodopseudomonas</taxon>
    </lineage>
</organism>
<keyword evidence="5" id="KW-0804">Transcription</keyword>
<evidence type="ECO:0000256" key="3">
    <source>
        <dbReference type="ARBA" id="ARBA00023015"/>
    </source>
</evidence>
<dbReference type="SUPFAM" id="SSF53850">
    <property type="entry name" value="Periplasmic binding protein-like II"/>
    <property type="match status" value="1"/>
</dbReference>
<dbReference type="STRING" id="316056.RPC_3079"/>
<evidence type="ECO:0000256" key="1">
    <source>
        <dbReference type="ARBA" id="ARBA00003502"/>
    </source>
</evidence>
<evidence type="ECO:0000256" key="4">
    <source>
        <dbReference type="ARBA" id="ARBA00023125"/>
    </source>
</evidence>
<evidence type="ECO:0000259" key="6">
    <source>
        <dbReference type="PROSITE" id="PS50931"/>
    </source>
</evidence>
<dbReference type="PANTHER" id="PTHR30126">
    <property type="entry name" value="HTH-TYPE TRANSCRIPTIONAL REGULATOR"/>
    <property type="match status" value="1"/>
</dbReference>
<gene>
    <name evidence="7" type="ordered locus">RPC_3079</name>
</gene>
<comment type="similarity">
    <text evidence="2">Belongs to the LysR transcriptional regulatory family.</text>
</comment>
<comment type="function">
    <text evidence="1">NodD regulates the expression of the nodABCFE genes which encode other nodulation proteins. NodD is also a negative regulator of its own expression. Binds flavonoids as inducers.</text>
</comment>
<dbReference type="Pfam" id="PF00126">
    <property type="entry name" value="HTH_1"/>
    <property type="match status" value="1"/>
</dbReference>
<sequence length="300" mass="33469">MAITLKQIEALHWVVQLGTFDRAANRLHTSQSAVSKRIMELEAAVAVPIFDRSQRGARLTEQGEHLLALSQDMLNLQDRIMALKDAGTMPARRLRLGITELSALTWLPRLISVLRETFPTLDIEPDVDTSRDLYARLQEDELDLIVIPECFVDPEITSDRLAEVANVWFARPGLIKSRRALTLEELATYPVLIQGRRSGSGLFVNKWLKSQGVVFPRVLSSDNLTTVLALAVAGLGIGYLPRQCFRTMVAEGKLVAVPTKPALPLVPYSAMYRNDRPSMFIAKVVEIAKEVCDFSVQFQA</sequence>
<evidence type="ECO:0000256" key="5">
    <source>
        <dbReference type="ARBA" id="ARBA00023163"/>
    </source>
</evidence>
<dbReference type="HOGENOM" id="CLU_039613_6_1_5"/>
<dbReference type="CDD" id="cd05466">
    <property type="entry name" value="PBP2_LTTR_substrate"/>
    <property type="match status" value="1"/>
</dbReference>
<dbReference type="RefSeq" id="WP_011473512.1">
    <property type="nucleotide sequence ID" value="NC_007925.1"/>
</dbReference>
<dbReference type="EMBL" id="CP000301">
    <property type="protein sequence ID" value="ABD88621.1"/>
    <property type="molecule type" value="Genomic_DNA"/>
</dbReference>